<dbReference type="GeneID" id="112283223"/>
<feature type="disulfide bond" evidence="2">
    <location>
        <begin position="48"/>
        <end position="62"/>
    </location>
</feature>
<gene>
    <name evidence="7" type="primary">LOC112283223</name>
    <name evidence="6" type="ORF">PHYPA_008304</name>
</gene>
<feature type="disulfide bond" evidence="2">
    <location>
        <begin position="34"/>
        <end position="49"/>
    </location>
</feature>
<evidence type="ECO:0000313" key="6">
    <source>
        <dbReference type="EMBL" id="PNR51930.1"/>
    </source>
</evidence>
<dbReference type="PaxDb" id="3218-PP1S309_86V6.1"/>
<feature type="domain" description="Chitin-binding type-1" evidence="4">
    <location>
        <begin position="31"/>
        <end position="72"/>
    </location>
</feature>
<dbReference type="PANTHER" id="PTHR46476:SF20">
    <property type="match status" value="1"/>
</dbReference>
<evidence type="ECO:0000256" key="3">
    <source>
        <dbReference type="SAM" id="SignalP"/>
    </source>
</evidence>
<dbReference type="EnsemblPlants" id="Pp3c6_90V3.2">
    <property type="protein sequence ID" value="PAC:32978158.CDS.1"/>
    <property type="gene ID" value="Pp3c6_90"/>
</dbReference>
<dbReference type="SMART" id="SM00270">
    <property type="entry name" value="ChtBD1"/>
    <property type="match status" value="1"/>
</dbReference>
<dbReference type="InterPro" id="IPR017853">
    <property type="entry name" value="GH"/>
</dbReference>
<reference evidence="7" key="3">
    <citation type="submission" date="2020-12" db="UniProtKB">
        <authorList>
            <consortium name="EnsemblPlants"/>
        </authorList>
    </citation>
    <scope>IDENTIFICATION</scope>
</reference>
<dbReference type="Proteomes" id="UP000006727">
    <property type="component" value="Chromosome 6"/>
</dbReference>
<sequence length="358" mass="38580">MTNYSGDRRPLKVVVPLVVLVFFAFSEVVSAQTCGSQAGGAKCQNNLCCSQYGYCGQTSAYCDSGCQTQCSYAAPKGLYPGRMLFDYLGSNGVAITYNDIPVTNTDVVWVLGLSFAIDMSSTGATQNGVHSVYWNNAAGNLTPAAAKSWRQAHNNGRIVIAIGGSQLYTNSGVYNVNWYDPANTTRWLQNAVSSITTIVNTYGADGIDIDLERFPTGTGSTFQSLIGGLITTLKNNGVIKFVSVAPGYDQLARYTALYNAYSSYIDTVNYQFYGEGLDTCAKYKARYAQVIQNFPSNIVGLSTQVAGDPNTITGQTFINCVQDIKTTNSIAGVYLWNADISKQQNNNFAMETSVAAIL</sequence>
<dbReference type="KEGG" id="ppp:112283223"/>
<keyword evidence="8" id="KW-1185">Reference proteome</keyword>
<dbReference type="InterPro" id="IPR001002">
    <property type="entry name" value="Chitin-bd_1"/>
</dbReference>
<reference evidence="6 8" key="1">
    <citation type="journal article" date="2008" name="Science">
        <title>The Physcomitrella genome reveals evolutionary insights into the conquest of land by plants.</title>
        <authorList>
            <person name="Rensing S."/>
            <person name="Lang D."/>
            <person name="Zimmer A."/>
            <person name="Terry A."/>
            <person name="Salamov A."/>
            <person name="Shapiro H."/>
            <person name="Nishiyama T."/>
            <person name="Perroud P.-F."/>
            <person name="Lindquist E."/>
            <person name="Kamisugi Y."/>
            <person name="Tanahashi T."/>
            <person name="Sakakibara K."/>
            <person name="Fujita T."/>
            <person name="Oishi K."/>
            <person name="Shin-I T."/>
            <person name="Kuroki Y."/>
            <person name="Toyoda A."/>
            <person name="Suzuki Y."/>
            <person name="Hashimoto A."/>
            <person name="Yamaguchi K."/>
            <person name="Sugano A."/>
            <person name="Kohara Y."/>
            <person name="Fujiyama A."/>
            <person name="Anterola A."/>
            <person name="Aoki S."/>
            <person name="Ashton N."/>
            <person name="Barbazuk W.B."/>
            <person name="Barker E."/>
            <person name="Bennetzen J."/>
            <person name="Bezanilla M."/>
            <person name="Blankenship R."/>
            <person name="Cho S.H."/>
            <person name="Dutcher S."/>
            <person name="Estelle M."/>
            <person name="Fawcett J.A."/>
            <person name="Gundlach H."/>
            <person name="Hanada K."/>
            <person name="Heyl A."/>
            <person name="Hicks K.A."/>
            <person name="Hugh J."/>
            <person name="Lohr M."/>
            <person name="Mayer K."/>
            <person name="Melkozernov A."/>
            <person name="Murata T."/>
            <person name="Nelson D."/>
            <person name="Pils B."/>
            <person name="Prigge M."/>
            <person name="Reiss B."/>
            <person name="Renner T."/>
            <person name="Rombauts S."/>
            <person name="Rushton P."/>
            <person name="Sanderfoot A."/>
            <person name="Schween G."/>
            <person name="Shiu S.-H."/>
            <person name="Stueber K."/>
            <person name="Theodoulou F.L."/>
            <person name="Tu H."/>
            <person name="Van de Peer Y."/>
            <person name="Verrier P.J."/>
            <person name="Waters E."/>
            <person name="Wood A."/>
            <person name="Yang L."/>
            <person name="Cove D."/>
            <person name="Cuming A."/>
            <person name="Hasebe M."/>
            <person name="Lucas S."/>
            <person name="Mishler D.B."/>
            <person name="Reski R."/>
            <person name="Grigoriev I."/>
            <person name="Quatrano R.S."/>
            <person name="Boore J.L."/>
        </authorList>
    </citation>
    <scope>NUCLEOTIDE SEQUENCE [LARGE SCALE GENOMIC DNA]</scope>
    <source>
        <strain evidence="7 8">cv. Gransden 2004</strain>
    </source>
</reference>
<dbReference type="PROSITE" id="PS51910">
    <property type="entry name" value="GH18_2"/>
    <property type="match status" value="1"/>
</dbReference>
<reference evidence="6 8" key="2">
    <citation type="journal article" date="2018" name="Plant J.">
        <title>The Physcomitrella patens chromosome-scale assembly reveals moss genome structure and evolution.</title>
        <authorList>
            <person name="Lang D."/>
            <person name="Ullrich K.K."/>
            <person name="Murat F."/>
            <person name="Fuchs J."/>
            <person name="Jenkins J."/>
            <person name="Haas F.B."/>
            <person name="Piednoel M."/>
            <person name="Gundlach H."/>
            <person name="Van Bel M."/>
            <person name="Meyberg R."/>
            <person name="Vives C."/>
            <person name="Morata J."/>
            <person name="Symeonidi A."/>
            <person name="Hiss M."/>
            <person name="Muchero W."/>
            <person name="Kamisugi Y."/>
            <person name="Saleh O."/>
            <person name="Blanc G."/>
            <person name="Decker E.L."/>
            <person name="van Gessel N."/>
            <person name="Grimwood J."/>
            <person name="Hayes R.D."/>
            <person name="Graham S.W."/>
            <person name="Gunter L.E."/>
            <person name="McDaniel S.F."/>
            <person name="Hoernstein S.N.W."/>
            <person name="Larsson A."/>
            <person name="Li F.W."/>
            <person name="Perroud P.F."/>
            <person name="Phillips J."/>
            <person name="Ranjan P."/>
            <person name="Rokshar D.S."/>
            <person name="Rothfels C.J."/>
            <person name="Schneider L."/>
            <person name="Shu S."/>
            <person name="Stevenson D.W."/>
            <person name="Thummler F."/>
            <person name="Tillich M."/>
            <person name="Villarreal Aguilar J.C."/>
            <person name="Widiez T."/>
            <person name="Wong G.K."/>
            <person name="Wymore A."/>
            <person name="Zhang Y."/>
            <person name="Zimmer A.D."/>
            <person name="Quatrano R.S."/>
            <person name="Mayer K.F.X."/>
            <person name="Goodstein D."/>
            <person name="Casacuberta J.M."/>
            <person name="Vandepoele K."/>
            <person name="Reski R."/>
            <person name="Cuming A.C."/>
            <person name="Tuskan G.A."/>
            <person name="Maumus F."/>
            <person name="Salse J."/>
            <person name="Schmutz J."/>
            <person name="Rensing S.A."/>
        </authorList>
    </citation>
    <scope>NUCLEOTIDE SEQUENCE [LARGE SCALE GENOMIC DNA]</scope>
    <source>
        <strain evidence="7 8">cv. Gransden 2004</strain>
    </source>
</reference>
<dbReference type="Gene3D" id="3.30.60.10">
    <property type="entry name" value="Endochitinase-like"/>
    <property type="match status" value="1"/>
</dbReference>
<feature type="signal peptide" evidence="3">
    <location>
        <begin position="1"/>
        <end position="31"/>
    </location>
</feature>
<name>A0A2K1KDS7_PHYPA</name>
<feature type="disulfide bond" evidence="2">
    <location>
        <begin position="66"/>
        <end position="70"/>
    </location>
</feature>
<organism evidence="6">
    <name type="scientific">Physcomitrium patens</name>
    <name type="common">Spreading-leaved earth moss</name>
    <name type="synonym">Physcomitrella patens</name>
    <dbReference type="NCBI Taxonomy" id="3218"/>
    <lineage>
        <taxon>Eukaryota</taxon>
        <taxon>Viridiplantae</taxon>
        <taxon>Streptophyta</taxon>
        <taxon>Embryophyta</taxon>
        <taxon>Bryophyta</taxon>
        <taxon>Bryophytina</taxon>
        <taxon>Bryopsida</taxon>
        <taxon>Funariidae</taxon>
        <taxon>Funariales</taxon>
        <taxon>Funariaceae</taxon>
        <taxon>Physcomitrium</taxon>
    </lineage>
</organism>
<dbReference type="OMA" id="VMFYNNQ"/>
<dbReference type="InterPro" id="IPR001223">
    <property type="entry name" value="Glyco_hydro18_cat"/>
</dbReference>
<dbReference type="CDD" id="cd06544">
    <property type="entry name" value="GH18_narbonin"/>
    <property type="match status" value="1"/>
</dbReference>
<keyword evidence="2" id="KW-1015">Disulfide bond</keyword>
<dbReference type="OrthoDB" id="3012298at2759"/>
<evidence type="ECO:0000256" key="2">
    <source>
        <dbReference type="PROSITE-ProRule" id="PRU00261"/>
    </source>
</evidence>
<dbReference type="PROSITE" id="PS00026">
    <property type="entry name" value="CHIT_BIND_I_1"/>
    <property type="match status" value="1"/>
</dbReference>
<keyword evidence="1 2" id="KW-0147">Chitin-binding</keyword>
<evidence type="ECO:0000259" key="4">
    <source>
        <dbReference type="PROSITE" id="PS50941"/>
    </source>
</evidence>
<dbReference type="RefSeq" id="XP_024377447.1">
    <property type="nucleotide sequence ID" value="XM_024521679.2"/>
</dbReference>
<feature type="disulfide bond" evidence="2">
    <location>
        <begin position="43"/>
        <end position="55"/>
    </location>
</feature>
<dbReference type="EMBL" id="ABEU02000006">
    <property type="protein sequence ID" value="PNR51930.1"/>
    <property type="molecule type" value="Genomic_DNA"/>
</dbReference>
<evidence type="ECO:0000313" key="7">
    <source>
        <dbReference type="EnsemblPlants" id="PAC:32978157.CDS.1"/>
    </source>
</evidence>
<dbReference type="AlphaFoldDB" id="A0A2K1KDS7"/>
<evidence type="ECO:0000313" key="8">
    <source>
        <dbReference type="Proteomes" id="UP000006727"/>
    </source>
</evidence>
<feature type="chain" id="PRO_5043158287" evidence="3">
    <location>
        <begin position="32"/>
        <end position="358"/>
    </location>
</feature>
<dbReference type="Gramene" id="Pp3c6_90V3.2">
    <property type="protein sequence ID" value="PAC:32978158.CDS.1"/>
    <property type="gene ID" value="Pp3c6_90"/>
</dbReference>
<proteinExistence type="predicted"/>
<dbReference type="Pfam" id="PF00187">
    <property type="entry name" value="Chitin_bind_1"/>
    <property type="match status" value="1"/>
</dbReference>
<dbReference type="Pfam" id="PF00704">
    <property type="entry name" value="Glyco_hydro_18"/>
    <property type="match status" value="1"/>
</dbReference>
<accession>A0A2K1KDS7</accession>
<dbReference type="Gene3D" id="3.20.20.80">
    <property type="entry name" value="Glycosidases"/>
    <property type="match status" value="1"/>
</dbReference>
<dbReference type="SUPFAM" id="SSF57016">
    <property type="entry name" value="Plant lectins/antimicrobial peptides"/>
    <property type="match status" value="1"/>
</dbReference>
<keyword evidence="3" id="KW-0732">Signal</keyword>
<dbReference type="PANTHER" id="PTHR46476">
    <property type="entry name" value="CHITINASE 2-LIKE"/>
    <property type="match status" value="1"/>
</dbReference>
<dbReference type="SUPFAM" id="SSF51445">
    <property type="entry name" value="(Trans)glycosidases"/>
    <property type="match status" value="1"/>
</dbReference>
<evidence type="ECO:0000259" key="5">
    <source>
        <dbReference type="PROSITE" id="PS51910"/>
    </source>
</evidence>
<dbReference type="GO" id="GO:0005975">
    <property type="term" value="P:carbohydrate metabolic process"/>
    <property type="evidence" value="ECO:0007669"/>
    <property type="project" value="InterPro"/>
</dbReference>
<dbReference type="InterPro" id="IPR018371">
    <property type="entry name" value="Chitin-binding_1_CS"/>
</dbReference>
<dbReference type="Gramene" id="Pp3c6_90V3.1">
    <property type="protein sequence ID" value="PAC:32978157.CDS.1"/>
    <property type="gene ID" value="Pp3c6_90"/>
</dbReference>
<feature type="domain" description="GH18" evidence="5">
    <location>
        <begin position="82"/>
        <end position="358"/>
    </location>
</feature>
<evidence type="ECO:0000256" key="1">
    <source>
        <dbReference type="ARBA" id="ARBA00022669"/>
    </source>
</evidence>
<dbReference type="CDD" id="cd00035">
    <property type="entry name" value="ChtBD1"/>
    <property type="match status" value="1"/>
</dbReference>
<dbReference type="PROSITE" id="PS50941">
    <property type="entry name" value="CHIT_BIND_I_2"/>
    <property type="match status" value="1"/>
</dbReference>
<dbReference type="EnsemblPlants" id="Pp3c6_90V3.1">
    <property type="protein sequence ID" value="PAC:32978157.CDS.1"/>
    <property type="gene ID" value="Pp3c6_90"/>
</dbReference>
<dbReference type="InterPro" id="IPR036861">
    <property type="entry name" value="Endochitinase-like_sf"/>
</dbReference>
<dbReference type="GO" id="GO:0008061">
    <property type="term" value="F:chitin binding"/>
    <property type="evidence" value="ECO:0007669"/>
    <property type="project" value="UniProtKB-UniRule"/>
</dbReference>
<protein>
    <submittedName>
        <fullName evidence="6 7">Uncharacterized protein</fullName>
    </submittedName>
</protein>